<gene>
    <name evidence="3" type="ORF">CAC42_6336</name>
</gene>
<name>A0A2K1QMU8_9PEZI</name>
<dbReference type="EMBL" id="NKHZ01000058">
    <property type="protein sequence ID" value="PNS16229.1"/>
    <property type="molecule type" value="Genomic_DNA"/>
</dbReference>
<evidence type="ECO:0008006" key="5">
    <source>
        <dbReference type="Google" id="ProtNLM"/>
    </source>
</evidence>
<feature type="compositionally biased region" description="Low complexity" evidence="1">
    <location>
        <begin position="400"/>
        <end position="410"/>
    </location>
</feature>
<proteinExistence type="predicted"/>
<feature type="compositionally biased region" description="Polar residues" evidence="1">
    <location>
        <begin position="338"/>
        <end position="367"/>
    </location>
</feature>
<evidence type="ECO:0000256" key="2">
    <source>
        <dbReference type="SAM" id="Phobius"/>
    </source>
</evidence>
<feature type="compositionally biased region" description="Polar residues" evidence="1">
    <location>
        <begin position="513"/>
        <end position="524"/>
    </location>
</feature>
<feature type="transmembrane region" description="Helical" evidence="2">
    <location>
        <begin position="81"/>
        <end position="99"/>
    </location>
</feature>
<dbReference type="OrthoDB" id="436496at2759"/>
<dbReference type="InParanoid" id="A0A2K1QMU8"/>
<feature type="region of interest" description="Disordered" evidence="1">
    <location>
        <begin position="422"/>
        <end position="534"/>
    </location>
</feature>
<evidence type="ECO:0000313" key="3">
    <source>
        <dbReference type="EMBL" id="PNS16229.1"/>
    </source>
</evidence>
<keyword evidence="2" id="KW-1133">Transmembrane helix</keyword>
<keyword evidence="2" id="KW-0812">Transmembrane</keyword>
<dbReference type="STRING" id="2082308.A0A2K1QMU8"/>
<feature type="region of interest" description="Disordered" evidence="1">
    <location>
        <begin position="287"/>
        <end position="315"/>
    </location>
</feature>
<organism evidence="3 4">
    <name type="scientific">Sphaceloma murrayae</name>
    <dbReference type="NCBI Taxonomy" id="2082308"/>
    <lineage>
        <taxon>Eukaryota</taxon>
        <taxon>Fungi</taxon>
        <taxon>Dikarya</taxon>
        <taxon>Ascomycota</taxon>
        <taxon>Pezizomycotina</taxon>
        <taxon>Dothideomycetes</taxon>
        <taxon>Dothideomycetidae</taxon>
        <taxon>Myriangiales</taxon>
        <taxon>Elsinoaceae</taxon>
        <taxon>Sphaceloma</taxon>
    </lineage>
</organism>
<feature type="region of interest" description="Disordered" evidence="1">
    <location>
        <begin position="559"/>
        <end position="597"/>
    </location>
</feature>
<comment type="caution">
    <text evidence="3">The sequence shown here is derived from an EMBL/GenBank/DDBJ whole genome shotgun (WGS) entry which is preliminary data.</text>
</comment>
<accession>A0A2K1QMU8</accession>
<feature type="transmembrane region" description="Helical" evidence="2">
    <location>
        <begin position="221"/>
        <end position="254"/>
    </location>
</feature>
<feature type="compositionally biased region" description="Basic and acidic residues" evidence="1">
    <location>
        <begin position="287"/>
        <end position="298"/>
    </location>
</feature>
<keyword evidence="4" id="KW-1185">Reference proteome</keyword>
<evidence type="ECO:0000256" key="1">
    <source>
        <dbReference type="SAM" id="MobiDB-lite"/>
    </source>
</evidence>
<dbReference type="InterPro" id="IPR031606">
    <property type="entry name" value="Kch1/2"/>
</dbReference>
<dbReference type="Proteomes" id="UP000243797">
    <property type="component" value="Unassembled WGS sequence"/>
</dbReference>
<sequence>MGCFGKNKGHIDESAKWAYINLSDFHATSSWTPFSYLTVWFFALVGVAVFAVDCFTAVNLLILDKWSSQIQPAIELKYTKWIFVGCIMFSFALYGYEWLRAIRVIRRGGVAESYMDPLAVQLQCMRGKGWKRFLVFASLTKSRKGTDYIAFFVYFQFNSAVRIILAEGGRQVINALTIVSVAKADLVPIGAHAAKDGASPFIQFFLNVAALWNKSNEQAIILFSMCFTLFIWVFSALCLLAALILYLVFLWHYIPQSDGRLSVYCRRKVDRRLEKIVEKKVQAAIEDAERKRHREEAKMAGAKSGKGPTANPQLVRQPTLPMLDKMEEDKASALGLSRTDTCSTLPPYSSRPPTRNENPTPGIQRQPTLPDVAAGGLQRQPTLPDLSVSANMPPRPQRRNTNMSNYSNQSYSSKASLLQNANDMGYDSRPQSPWENSLPLDRQASNSSLGSRPPPARTMTSSSVGSQRSYGGLPPPQRMPARSNIGVSSDDDRNPLSRTGSAMSGGGFGPPQRSFTAGTYTIPEQPSREETPVSNYTASVYSQATTQNRQLSRQSFNRPFLNENRPHFDSRSPPPINERASPLSAGQSSTPSPVNGQSPGYVAFNPFSRSPSVPATIHSSPLRRNMTNPVELQPMSQNGDYFNARPLQRSVTAPMDQNGYTPSPDQFNNRF</sequence>
<dbReference type="GO" id="GO:0015079">
    <property type="term" value="F:potassium ion transmembrane transporter activity"/>
    <property type="evidence" value="ECO:0007669"/>
    <property type="project" value="InterPro"/>
</dbReference>
<evidence type="ECO:0000313" key="4">
    <source>
        <dbReference type="Proteomes" id="UP000243797"/>
    </source>
</evidence>
<dbReference type="GO" id="GO:0005886">
    <property type="term" value="C:plasma membrane"/>
    <property type="evidence" value="ECO:0007669"/>
    <property type="project" value="InterPro"/>
</dbReference>
<dbReference type="PANTHER" id="PTHR36424:SF1">
    <property type="entry name" value="LOW AFFINITY K(+) TRANSPORTER 1-RELATED"/>
    <property type="match status" value="1"/>
</dbReference>
<feature type="region of interest" description="Disordered" evidence="1">
    <location>
        <begin position="329"/>
        <end position="410"/>
    </location>
</feature>
<dbReference type="Pfam" id="PF16944">
    <property type="entry name" value="KCH"/>
    <property type="match status" value="1"/>
</dbReference>
<reference evidence="3 4" key="1">
    <citation type="submission" date="2017-06" db="EMBL/GenBank/DDBJ databases">
        <title>Draft genome sequence of a variant of Elsinoe murrayae.</title>
        <authorList>
            <person name="Cheng Q."/>
        </authorList>
    </citation>
    <scope>NUCLEOTIDE SEQUENCE [LARGE SCALE GENOMIC DNA]</scope>
    <source>
        <strain evidence="3 4">CQ-2017a</strain>
    </source>
</reference>
<feature type="compositionally biased region" description="Polar residues" evidence="1">
    <location>
        <begin position="584"/>
        <end position="597"/>
    </location>
</feature>
<protein>
    <recommendedName>
        <fullName evidence="5">Vacuolar membrane protein</fullName>
    </recommendedName>
</protein>
<keyword evidence="2" id="KW-0472">Membrane</keyword>
<dbReference type="PANTHER" id="PTHR36424">
    <property type="entry name" value="PHEROMONE-REGULATED MEMBRANE PROTEIN 6"/>
    <property type="match status" value="1"/>
</dbReference>
<feature type="transmembrane region" description="Helical" evidence="2">
    <location>
        <begin position="39"/>
        <end position="61"/>
    </location>
</feature>
<feature type="compositionally biased region" description="Polar residues" evidence="1">
    <location>
        <begin position="458"/>
        <end position="469"/>
    </location>
</feature>
<dbReference type="AlphaFoldDB" id="A0A2K1QMU8"/>